<evidence type="ECO:0000256" key="5">
    <source>
        <dbReference type="SAM" id="Phobius"/>
    </source>
</evidence>
<dbReference type="GO" id="GO:0010181">
    <property type="term" value="F:FMN binding"/>
    <property type="evidence" value="ECO:0007669"/>
    <property type="project" value="InterPro"/>
</dbReference>
<dbReference type="InterPro" id="IPR008254">
    <property type="entry name" value="Flavodoxin/NO_synth"/>
</dbReference>
<evidence type="ECO:0000256" key="1">
    <source>
        <dbReference type="ARBA" id="ARBA00022630"/>
    </source>
</evidence>
<feature type="domain" description="FAD-binding FR-type" evidence="7">
    <location>
        <begin position="486"/>
        <end position="605"/>
    </location>
</feature>
<dbReference type="Proteomes" id="UP000199339">
    <property type="component" value="Unassembled WGS sequence"/>
</dbReference>
<dbReference type="PROSITE" id="PS51384">
    <property type="entry name" value="FAD_FR"/>
    <property type="match status" value="1"/>
</dbReference>
<dbReference type="GO" id="GO:0005829">
    <property type="term" value="C:cytosol"/>
    <property type="evidence" value="ECO:0007669"/>
    <property type="project" value="TreeGrafter"/>
</dbReference>
<gene>
    <name evidence="8" type="ORF">SAMN04487961_2697</name>
</gene>
<keyword evidence="3" id="KW-0249">Electron transport</keyword>
<dbReference type="OrthoDB" id="9816402at2"/>
<evidence type="ECO:0000313" key="9">
    <source>
        <dbReference type="Proteomes" id="UP000199339"/>
    </source>
</evidence>
<dbReference type="InterPro" id="IPR001094">
    <property type="entry name" value="Flavdoxin-like"/>
</dbReference>
<feature type="transmembrane region" description="Helical" evidence="5">
    <location>
        <begin position="123"/>
        <end position="144"/>
    </location>
</feature>
<evidence type="ECO:0000259" key="6">
    <source>
        <dbReference type="PROSITE" id="PS50902"/>
    </source>
</evidence>
<keyword evidence="1" id="KW-0285">Flavoprotein</keyword>
<dbReference type="InterPro" id="IPR017938">
    <property type="entry name" value="Riboflavin_synthase-like_b-brl"/>
</dbReference>
<dbReference type="Pfam" id="PF00258">
    <property type="entry name" value="Flavodoxin_1"/>
    <property type="match status" value="1"/>
</dbReference>
<dbReference type="EC" id="1.6.2.4" evidence="4"/>
<dbReference type="InterPro" id="IPR001433">
    <property type="entry name" value="OxRdtase_FAD/NAD-bd"/>
</dbReference>
<evidence type="ECO:0000256" key="2">
    <source>
        <dbReference type="ARBA" id="ARBA00022643"/>
    </source>
</evidence>
<protein>
    <recommendedName>
        <fullName evidence="4">NADPH--hemoprotein reductase</fullName>
        <ecNumber evidence="4">1.6.2.4</ecNumber>
    </recommendedName>
</protein>
<dbReference type="InterPro" id="IPR029039">
    <property type="entry name" value="Flavoprotein-like_sf"/>
</dbReference>
<feature type="transmembrane region" description="Helical" evidence="5">
    <location>
        <begin position="289"/>
        <end position="315"/>
    </location>
</feature>
<dbReference type="PRINTS" id="PR00369">
    <property type="entry name" value="FLAVODOXIN"/>
</dbReference>
<dbReference type="InterPro" id="IPR001709">
    <property type="entry name" value="Flavoprot_Pyr_Nucl_cyt_Rdtase"/>
</dbReference>
<keyword evidence="3" id="KW-0813">Transport</keyword>
<dbReference type="Gene3D" id="3.40.50.360">
    <property type="match status" value="1"/>
</dbReference>
<reference evidence="9" key="1">
    <citation type="submission" date="2016-10" db="EMBL/GenBank/DDBJ databases">
        <authorList>
            <person name="Varghese N."/>
            <person name="Submissions S."/>
        </authorList>
    </citation>
    <scope>NUCLEOTIDE SEQUENCE [LARGE SCALE GENOMIC DNA]</scope>
    <source>
        <strain evidence="9">CGMCC 1.6775</strain>
    </source>
</reference>
<feature type="transmembrane region" description="Helical" evidence="5">
    <location>
        <begin position="12"/>
        <end position="33"/>
    </location>
</feature>
<dbReference type="InterPro" id="IPR039261">
    <property type="entry name" value="FNR_nucleotide-bd"/>
</dbReference>
<dbReference type="PROSITE" id="PS50902">
    <property type="entry name" value="FLAVODOXIN_LIKE"/>
    <property type="match status" value="1"/>
</dbReference>
<evidence type="ECO:0000313" key="8">
    <source>
        <dbReference type="EMBL" id="SFN28342.1"/>
    </source>
</evidence>
<dbReference type="PRINTS" id="PR00371">
    <property type="entry name" value="FPNCR"/>
</dbReference>
<dbReference type="InterPro" id="IPR005625">
    <property type="entry name" value="PepSY-ass_TM"/>
</dbReference>
<keyword evidence="5" id="KW-0472">Membrane</keyword>
<dbReference type="GO" id="GO:0050660">
    <property type="term" value="F:flavin adenine dinucleotide binding"/>
    <property type="evidence" value="ECO:0007669"/>
    <property type="project" value="TreeGrafter"/>
</dbReference>
<dbReference type="PANTHER" id="PTHR19384">
    <property type="entry name" value="NITRIC OXIDE SYNTHASE-RELATED"/>
    <property type="match status" value="1"/>
</dbReference>
<sequence length="742" mass="80425">MLRILHGLPGLFAVVFLATLAVTGSILALAPALDRAGAVVPPAGDVSVAQMAGRVVSNYPGTEQIVRDLSGQVVVYYSRDGQAGANRVNPVTGERLGAYQPSAFFVWIRDLHRSFLLDTPGRMVAGISAALMLLICLSGMVLLARRSGGWRALMRPLAGTGSKRVHAEIARLAVLGLLLSALTGSFLSAQRFGLLPEVSDPGPGFPAKVSGGQPRPVDQLQALSEVDLNDLRELVFPYPDDPQDVYSLTTTGGSGFVDQATGELLQFQPRSTGSVVQQWIMRLHTGEGLWWLGLILGVAALGVPALSVTGAIIWWQRRRSSVQVQDNVTVAEADVVVLVGSEAGATWGFTRALQTELTKAGFRVHCAEMNALAHSYPRAAMLFVLTSTYGDGDAPASARQFMTRLRDFRAGSALKYAVLGFGDRQFPNFCQFALEADEALAGKGLSRIQPVELIDRCSAARFSEWGDRLGTAIGTPLSLSHDPVPPRTFRLELAQRVDYGLAVQAPTSILRFRLADAGQGWRSWFFRARRHSLPAFEAGDLLGILPPQEGQDARFYSLASSASEGVFEICVRKQPGGLCSGYLHGLKPGDSVEAFIRQNPGFRPATGTVPVILIGAGAGIGPLTGFIRKNTARNPMYLYWGGRSANSDFLYQPELGHYLKDRRLTGLSTAFSRSDERAYVQDRLRQDERALRKLVETGAQVLVCGGRDMAAGVKQVFEEILQPLRLEVDDLRVQGRYLEDVY</sequence>
<keyword evidence="9" id="KW-1185">Reference proteome</keyword>
<dbReference type="SUPFAM" id="SSF52343">
    <property type="entry name" value="Ferredoxin reductase-like, C-terminal NADP-linked domain"/>
    <property type="match status" value="1"/>
</dbReference>
<dbReference type="AlphaFoldDB" id="A0A1I4XRC2"/>
<keyword evidence="5" id="KW-0812">Transmembrane</keyword>
<dbReference type="CDD" id="cd06201">
    <property type="entry name" value="SiR_like2"/>
    <property type="match status" value="1"/>
</dbReference>
<evidence type="ECO:0000256" key="4">
    <source>
        <dbReference type="ARBA" id="ARBA00023797"/>
    </source>
</evidence>
<dbReference type="SUPFAM" id="SSF52218">
    <property type="entry name" value="Flavoproteins"/>
    <property type="match status" value="1"/>
</dbReference>
<dbReference type="InterPro" id="IPR017927">
    <property type="entry name" value="FAD-bd_FR_type"/>
</dbReference>
<accession>A0A1I4XRC2</accession>
<proteinExistence type="predicted"/>
<dbReference type="PANTHER" id="PTHR19384:SF17">
    <property type="entry name" value="NADPH--CYTOCHROME P450 REDUCTASE"/>
    <property type="match status" value="1"/>
</dbReference>
<dbReference type="EMBL" id="FOUR01000006">
    <property type="protein sequence ID" value="SFN28342.1"/>
    <property type="molecule type" value="Genomic_DNA"/>
</dbReference>
<dbReference type="RefSeq" id="WP_092004529.1">
    <property type="nucleotide sequence ID" value="NZ_FOUR01000006.1"/>
</dbReference>
<dbReference type="Gene3D" id="3.40.50.80">
    <property type="entry name" value="Nucleotide-binding domain of ferredoxin-NADP reductase (FNR) module"/>
    <property type="match status" value="1"/>
</dbReference>
<keyword evidence="2" id="KW-0288">FMN</keyword>
<evidence type="ECO:0000259" key="7">
    <source>
        <dbReference type="PROSITE" id="PS51384"/>
    </source>
</evidence>
<name>A0A1I4XRC2_9GAMM</name>
<dbReference type="Pfam" id="PF00175">
    <property type="entry name" value="NAD_binding_1"/>
    <property type="match status" value="1"/>
</dbReference>
<feature type="domain" description="Flavodoxin-like" evidence="6">
    <location>
        <begin position="335"/>
        <end position="470"/>
    </location>
</feature>
<organism evidence="8 9">
    <name type="scientific">Marinobacter pelagius</name>
    <dbReference type="NCBI Taxonomy" id="379482"/>
    <lineage>
        <taxon>Bacteria</taxon>
        <taxon>Pseudomonadati</taxon>
        <taxon>Pseudomonadota</taxon>
        <taxon>Gammaproteobacteria</taxon>
        <taxon>Pseudomonadales</taxon>
        <taxon>Marinobacteraceae</taxon>
        <taxon>Marinobacter</taxon>
    </lineage>
</organism>
<dbReference type="SUPFAM" id="SSF63380">
    <property type="entry name" value="Riboflavin synthase domain-like"/>
    <property type="match status" value="1"/>
</dbReference>
<keyword evidence="5" id="KW-1133">Transmembrane helix</keyword>
<dbReference type="Gene3D" id="2.40.30.10">
    <property type="entry name" value="Translation factors"/>
    <property type="match status" value="1"/>
</dbReference>
<dbReference type="Pfam" id="PF03929">
    <property type="entry name" value="PepSY_TM"/>
    <property type="match status" value="1"/>
</dbReference>
<dbReference type="GO" id="GO:0016655">
    <property type="term" value="F:oxidoreductase activity, acting on NAD(P)H, quinone or similar compound as acceptor"/>
    <property type="evidence" value="ECO:0007669"/>
    <property type="project" value="UniProtKB-ARBA"/>
</dbReference>
<evidence type="ECO:0000256" key="3">
    <source>
        <dbReference type="ARBA" id="ARBA00022982"/>
    </source>
</evidence>